<evidence type="ECO:0000256" key="4">
    <source>
        <dbReference type="ARBA" id="ARBA00023239"/>
    </source>
</evidence>
<comment type="caution">
    <text evidence="7">The sequence shown here is derived from an EMBL/GenBank/DDBJ whole genome shotgun (WGS) entry which is preliminary data.</text>
</comment>
<reference evidence="8" key="1">
    <citation type="submission" date="2019-06" db="EMBL/GenBank/DDBJ databases">
        <title>Draft genome sequence of the griseofulvin-producing fungus Xylaria cubensis strain G536.</title>
        <authorList>
            <person name="Mead M.E."/>
            <person name="Raja H.A."/>
            <person name="Steenwyk J.L."/>
            <person name="Knowles S.L."/>
            <person name="Oberlies N.H."/>
            <person name="Rokas A."/>
        </authorList>
    </citation>
    <scope>NUCLEOTIDE SEQUENCE [LARGE SCALE GENOMIC DNA]</scope>
    <source>
        <strain evidence="8">G536</strain>
    </source>
</reference>
<proteinExistence type="inferred from homology"/>
<feature type="domain" description="CENP-V/GFA" evidence="6">
    <location>
        <begin position="16"/>
        <end position="145"/>
    </location>
</feature>
<evidence type="ECO:0000259" key="6">
    <source>
        <dbReference type="PROSITE" id="PS51891"/>
    </source>
</evidence>
<evidence type="ECO:0000256" key="5">
    <source>
        <dbReference type="SAM" id="MobiDB-lite"/>
    </source>
</evidence>
<protein>
    <recommendedName>
        <fullName evidence="6">CENP-V/GFA domain-containing protein</fullName>
    </recommendedName>
</protein>
<keyword evidence="3" id="KW-0862">Zinc</keyword>
<dbReference type="PANTHER" id="PTHR33337:SF40">
    <property type="entry name" value="CENP-V_GFA DOMAIN-CONTAINING PROTEIN-RELATED"/>
    <property type="match status" value="1"/>
</dbReference>
<keyword evidence="4" id="KW-0456">Lyase</keyword>
<evidence type="ECO:0000313" key="8">
    <source>
        <dbReference type="Proteomes" id="UP000319160"/>
    </source>
</evidence>
<dbReference type="PANTHER" id="PTHR33337">
    <property type="entry name" value="GFA DOMAIN-CONTAINING PROTEIN"/>
    <property type="match status" value="1"/>
</dbReference>
<dbReference type="PROSITE" id="PS51891">
    <property type="entry name" value="CENP_V_GFA"/>
    <property type="match status" value="1"/>
</dbReference>
<organism evidence="7 8">
    <name type="scientific">Xylaria flabelliformis</name>
    <dbReference type="NCBI Taxonomy" id="2512241"/>
    <lineage>
        <taxon>Eukaryota</taxon>
        <taxon>Fungi</taxon>
        <taxon>Dikarya</taxon>
        <taxon>Ascomycota</taxon>
        <taxon>Pezizomycotina</taxon>
        <taxon>Sordariomycetes</taxon>
        <taxon>Xylariomycetidae</taxon>
        <taxon>Xylariales</taxon>
        <taxon>Xylariaceae</taxon>
        <taxon>Xylaria</taxon>
    </lineage>
</organism>
<dbReference type="GO" id="GO:0046872">
    <property type="term" value="F:metal ion binding"/>
    <property type="evidence" value="ECO:0007669"/>
    <property type="project" value="UniProtKB-KW"/>
</dbReference>
<sequence length="420" mass="46609">MTTAKEDKGEEETLELVAHCLCKAHRFTAQVPRSSLPLKAAYCHCTSCRRVTGALHSTYVPWPGDAAAILASSSLRRYAYAPHLTLFSCRVCSSNMFVEKTDVNNPPGYGVQTGVLANIDIPGLINITNHVFLGDTLDGGASPWLCDANKDGSRPRLWRGARGQSQELSSTHHHWPAGLSSPSEDTDIPVRCHCGGVDLVLRQPMADFAARERSELPWFVDPVSNKSRANFDACDSCRLSSGSDVYYWTFVLLRHLAFPSPRSDGQQPHFLTHAKFPESSLALKAAVSSTADKRDPRWGTLTFYESSPDVQRYFCSRCAACVFYASDDRPEMVDLAIGLLDSGDGARAESLLAWDYGDKVGWRQDVVGGWREGFVESIEAAAERWRIERNYPKSWRRRQMEEQKVSPVPSNNASIEQSAN</sequence>
<dbReference type="Proteomes" id="UP000319160">
    <property type="component" value="Unassembled WGS sequence"/>
</dbReference>
<dbReference type="SUPFAM" id="SSF51316">
    <property type="entry name" value="Mss4-like"/>
    <property type="match status" value="2"/>
</dbReference>
<dbReference type="EMBL" id="VFLP01000075">
    <property type="protein sequence ID" value="TRX89025.1"/>
    <property type="molecule type" value="Genomic_DNA"/>
</dbReference>
<evidence type="ECO:0000256" key="2">
    <source>
        <dbReference type="ARBA" id="ARBA00022723"/>
    </source>
</evidence>
<evidence type="ECO:0000313" key="7">
    <source>
        <dbReference type="EMBL" id="TRX89025.1"/>
    </source>
</evidence>
<dbReference type="InterPro" id="IPR006913">
    <property type="entry name" value="CENP-V/GFA"/>
</dbReference>
<dbReference type="GO" id="GO:0016846">
    <property type="term" value="F:carbon-sulfur lyase activity"/>
    <property type="evidence" value="ECO:0007669"/>
    <property type="project" value="InterPro"/>
</dbReference>
<gene>
    <name evidence="7" type="ORF">FHL15_010044</name>
</gene>
<dbReference type="Pfam" id="PF04828">
    <property type="entry name" value="GFA"/>
    <property type="match status" value="1"/>
</dbReference>
<accession>A0A553HM36</accession>
<feature type="region of interest" description="Disordered" evidence="5">
    <location>
        <begin position="156"/>
        <end position="182"/>
    </location>
</feature>
<keyword evidence="8" id="KW-1185">Reference proteome</keyword>
<dbReference type="Gene3D" id="2.170.150.70">
    <property type="match status" value="1"/>
</dbReference>
<evidence type="ECO:0000256" key="1">
    <source>
        <dbReference type="ARBA" id="ARBA00005495"/>
    </source>
</evidence>
<dbReference type="InterPro" id="IPR011057">
    <property type="entry name" value="Mss4-like_sf"/>
</dbReference>
<dbReference type="Gene3D" id="3.90.1590.10">
    <property type="entry name" value="glutathione-dependent formaldehyde- activating enzyme (gfa)"/>
    <property type="match status" value="1"/>
</dbReference>
<feature type="region of interest" description="Disordered" evidence="5">
    <location>
        <begin position="398"/>
        <end position="420"/>
    </location>
</feature>
<dbReference type="OrthoDB" id="5422068at2759"/>
<evidence type="ECO:0000256" key="3">
    <source>
        <dbReference type="ARBA" id="ARBA00022833"/>
    </source>
</evidence>
<comment type="similarity">
    <text evidence="1">Belongs to the Gfa family.</text>
</comment>
<dbReference type="AlphaFoldDB" id="A0A553HM36"/>
<feature type="compositionally biased region" description="Polar residues" evidence="5">
    <location>
        <begin position="408"/>
        <end position="420"/>
    </location>
</feature>
<name>A0A553HM36_9PEZI</name>
<keyword evidence="2" id="KW-0479">Metal-binding</keyword>